<reference evidence="3" key="1">
    <citation type="submission" date="2021-06" db="EMBL/GenBank/DDBJ databases">
        <title>Comparative genomics, transcriptomics and evolutionary studies reveal genomic signatures of adaptation to plant cell wall in hemibiotrophic fungi.</title>
        <authorList>
            <consortium name="DOE Joint Genome Institute"/>
            <person name="Baroncelli R."/>
            <person name="Diaz J.F."/>
            <person name="Benocci T."/>
            <person name="Peng M."/>
            <person name="Battaglia E."/>
            <person name="Haridas S."/>
            <person name="Andreopoulos W."/>
            <person name="Labutti K."/>
            <person name="Pangilinan J."/>
            <person name="Floch G.L."/>
            <person name="Makela M.R."/>
            <person name="Henrissat B."/>
            <person name="Grigoriev I.V."/>
            <person name="Crouch J.A."/>
            <person name="De Vries R.P."/>
            <person name="Sukno S.A."/>
            <person name="Thon M.R."/>
        </authorList>
    </citation>
    <scope>NUCLEOTIDE SEQUENCE</scope>
    <source>
        <strain evidence="3">MAFF235873</strain>
    </source>
</reference>
<name>A0AAD9LUZ5_9PEZI</name>
<comment type="caution">
    <text evidence="3">The sequence shown here is derived from an EMBL/GenBank/DDBJ whole genome shotgun (WGS) entry which is preliminary data.</text>
</comment>
<evidence type="ECO:0000313" key="4">
    <source>
        <dbReference type="Proteomes" id="UP001232148"/>
    </source>
</evidence>
<accession>A0AAD9LUZ5</accession>
<feature type="transmembrane region" description="Helical" evidence="2">
    <location>
        <begin position="232"/>
        <end position="253"/>
    </location>
</feature>
<evidence type="ECO:0000256" key="2">
    <source>
        <dbReference type="SAM" id="Phobius"/>
    </source>
</evidence>
<feature type="transmembrane region" description="Helical" evidence="2">
    <location>
        <begin position="441"/>
        <end position="464"/>
    </location>
</feature>
<sequence length="651" mass="72638">MASKENADKFYPFYSNAIGNLTPSDIPLPENPTLSTVPFVYAIVQFLTSAGNLTSNCDLATSWYKSCRLWSNEDASFGYGNQTLNIDFLRLAAPNLLLDMTPSQEEIWYNLMANTTGNDVGDAVLNITRPPIELYCGSQELLAQVQLPPVENDCEKSLQGWYFPGYETVDKVAAIITASSSLPTRYHNISIQTFWGWYTSQKTPSVEEIHEQKMQCFQSVCASLNSSGNPDVAGIGMFVSYIIEAMLATLFILETCWHNYQSQKSPSEIGPPTEDLARGTFYATRKTFLDNGVVFVLSLIVALLAVGSHETIVYNGLITQLACYFAASAVIAVAAVPRRGVSDSGTLWVVLMICMLLLTFASSISGQYDTSALKDPYYIDPMIAGFSDLLLSYVPLLEYSVGMSSFLSSLEFNVRSQPFTVSSCLLWSVFTSPITNFQENFTFATFYLVLIGYLIAPLCFFVCTKPQKVRCLVFRNHWLAKNCNSIIFWARILFSLFAWLSMCMGLICLALWRHFQMIAMGSYYPESDVGYGQVLALFLWTPVFVSLLRIVAGAVPQKWYPKLSAASNWNLSKKENGYSFQRLQLYPLLPTNSQLPEVSSHHITHATEQTANNSVEITPVSAQVRPPLLVTRTRTEPTSPQPKDPRRISTQ</sequence>
<feature type="transmembrane region" description="Helical" evidence="2">
    <location>
        <begin position="532"/>
        <end position="552"/>
    </location>
</feature>
<feature type="transmembrane region" description="Helical" evidence="2">
    <location>
        <begin position="347"/>
        <end position="365"/>
    </location>
</feature>
<feature type="transmembrane region" description="Helical" evidence="2">
    <location>
        <begin position="288"/>
        <end position="306"/>
    </location>
</feature>
<feature type="transmembrane region" description="Helical" evidence="2">
    <location>
        <begin position="485"/>
        <end position="512"/>
    </location>
</feature>
<keyword evidence="2" id="KW-0812">Transmembrane</keyword>
<evidence type="ECO:0000256" key="1">
    <source>
        <dbReference type="SAM" id="MobiDB-lite"/>
    </source>
</evidence>
<dbReference type="EMBL" id="MU843060">
    <property type="protein sequence ID" value="KAK2022109.1"/>
    <property type="molecule type" value="Genomic_DNA"/>
</dbReference>
<organism evidence="3 4">
    <name type="scientific">Colletotrichum zoysiae</name>
    <dbReference type="NCBI Taxonomy" id="1216348"/>
    <lineage>
        <taxon>Eukaryota</taxon>
        <taxon>Fungi</taxon>
        <taxon>Dikarya</taxon>
        <taxon>Ascomycota</taxon>
        <taxon>Pezizomycotina</taxon>
        <taxon>Sordariomycetes</taxon>
        <taxon>Hypocreomycetidae</taxon>
        <taxon>Glomerellales</taxon>
        <taxon>Glomerellaceae</taxon>
        <taxon>Colletotrichum</taxon>
        <taxon>Colletotrichum graminicola species complex</taxon>
    </lineage>
</organism>
<dbReference type="AlphaFoldDB" id="A0AAD9LUZ5"/>
<feature type="region of interest" description="Disordered" evidence="1">
    <location>
        <begin position="628"/>
        <end position="651"/>
    </location>
</feature>
<keyword evidence="4" id="KW-1185">Reference proteome</keyword>
<protein>
    <submittedName>
        <fullName evidence="3">Uncharacterized protein</fullName>
    </submittedName>
</protein>
<evidence type="ECO:0000313" key="3">
    <source>
        <dbReference type="EMBL" id="KAK2022109.1"/>
    </source>
</evidence>
<dbReference type="Proteomes" id="UP001232148">
    <property type="component" value="Unassembled WGS sequence"/>
</dbReference>
<feature type="transmembrane region" description="Helical" evidence="2">
    <location>
        <begin position="312"/>
        <end position="335"/>
    </location>
</feature>
<keyword evidence="2" id="KW-1133">Transmembrane helix</keyword>
<keyword evidence="2" id="KW-0472">Membrane</keyword>
<gene>
    <name evidence="3" type="ORF">LX32DRAFT_213789</name>
</gene>
<proteinExistence type="predicted"/>